<feature type="transmembrane region" description="Helical" evidence="2">
    <location>
        <begin position="63"/>
        <end position="88"/>
    </location>
</feature>
<reference evidence="3 4" key="1">
    <citation type="submission" date="2020-05" db="EMBL/GenBank/DDBJ databases">
        <title>MicrobeNet Type strains.</title>
        <authorList>
            <person name="Nicholson A.C."/>
        </authorList>
    </citation>
    <scope>NUCLEOTIDE SEQUENCE [LARGE SCALE GENOMIC DNA]</scope>
    <source>
        <strain evidence="3 4">JCM 14547</strain>
    </source>
</reference>
<keyword evidence="2" id="KW-0812">Transmembrane</keyword>
<sequence>MSTPRELAPTAHSTAALRRRVAGAAAVSVAWCLALLLVIDPWFTVTRDISALYSRGAGGSSFFLWIIGILVAAGVLAWLVAVVLVATLAGKMDSGQRRSLGIACATGVVGTVMMVTTLLYGPVSFAQYHRAEDLGIAPPTGSISPAAVATLVIGIVALVAAAVVGGKASQPTAETRPRTASSIAPTTSR</sequence>
<evidence type="ECO:0000256" key="1">
    <source>
        <dbReference type="SAM" id="MobiDB-lite"/>
    </source>
</evidence>
<name>A0A849BG95_9ACTN</name>
<dbReference type="Proteomes" id="UP000555552">
    <property type="component" value="Unassembled WGS sequence"/>
</dbReference>
<dbReference type="EMBL" id="JABEMA010000020">
    <property type="protein sequence ID" value="NNH22110.1"/>
    <property type="molecule type" value="Genomic_DNA"/>
</dbReference>
<proteinExistence type="predicted"/>
<keyword evidence="2" id="KW-1133">Transmembrane helix</keyword>
<dbReference type="RefSeq" id="WP_171201964.1">
    <property type="nucleotide sequence ID" value="NZ_BAAANP010000079.1"/>
</dbReference>
<gene>
    <name evidence="3" type="ORF">HLB09_03210</name>
</gene>
<comment type="caution">
    <text evidence="3">The sequence shown here is derived from an EMBL/GenBank/DDBJ whole genome shotgun (WGS) entry which is preliminary data.</text>
</comment>
<evidence type="ECO:0000256" key="2">
    <source>
        <dbReference type="SAM" id="Phobius"/>
    </source>
</evidence>
<evidence type="ECO:0000313" key="3">
    <source>
        <dbReference type="EMBL" id="NNH22110.1"/>
    </source>
</evidence>
<organism evidence="3 4">
    <name type="scientific">Pseudokineococcus marinus</name>
    <dbReference type="NCBI Taxonomy" id="351215"/>
    <lineage>
        <taxon>Bacteria</taxon>
        <taxon>Bacillati</taxon>
        <taxon>Actinomycetota</taxon>
        <taxon>Actinomycetes</taxon>
        <taxon>Kineosporiales</taxon>
        <taxon>Kineosporiaceae</taxon>
        <taxon>Pseudokineococcus</taxon>
    </lineage>
</organism>
<accession>A0A849BG95</accession>
<feature type="transmembrane region" description="Helical" evidence="2">
    <location>
        <begin position="143"/>
        <end position="166"/>
    </location>
</feature>
<keyword evidence="2" id="KW-0472">Membrane</keyword>
<evidence type="ECO:0000313" key="4">
    <source>
        <dbReference type="Proteomes" id="UP000555552"/>
    </source>
</evidence>
<feature type="transmembrane region" description="Helical" evidence="2">
    <location>
        <begin position="21"/>
        <end position="43"/>
    </location>
</feature>
<feature type="transmembrane region" description="Helical" evidence="2">
    <location>
        <begin position="100"/>
        <end position="123"/>
    </location>
</feature>
<feature type="region of interest" description="Disordered" evidence="1">
    <location>
        <begin position="170"/>
        <end position="189"/>
    </location>
</feature>
<dbReference type="AlphaFoldDB" id="A0A849BG95"/>
<protein>
    <submittedName>
        <fullName evidence="3">Uncharacterized protein</fullName>
    </submittedName>
</protein>
<keyword evidence="4" id="KW-1185">Reference proteome</keyword>